<proteinExistence type="predicted"/>
<accession>A0A1M5ITD6</accession>
<name>A0A1M5ITD6_9BACT</name>
<dbReference type="Proteomes" id="UP000184480">
    <property type="component" value="Unassembled WGS sequence"/>
</dbReference>
<keyword evidence="3" id="KW-1185">Reference proteome</keyword>
<organism evidence="2 3">
    <name type="scientific">Dysgonomonas macrotermitis</name>
    <dbReference type="NCBI Taxonomy" id="1346286"/>
    <lineage>
        <taxon>Bacteria</taxon>
        <taxon>Pseudomonadati</taxon>
        <taxon>Bacteroidota</taxon>
        <taxon>Bacteroidia</taxon>
        <taxon>Bacteroidales</taxon>
        <taxon>Dysgonomonadaceae</taxon>
        <taxon>Dysgonomonas</taxon>
    </lineage>
</organism>
<evidence type="ECO:0000256" key="1">
    <source>
        <dbReference type="SAM" id="Coils"/>
    </source>
</evidence>
<keyword evidence="1" id="KW-0175">Coiled coil</keyword>
<feature type="coiled-coil region" evidence="1">
    <location>
        <begin position="34"/>
        <end position="66"/>
    </location>
</feature>
<dbReference type="EMBL" id="FQUC01000021">
    <property type="protein sequence ID" value="SHG31230.1"/>
    <property type="molecule type" value="Genomic_DNA"/>
</dbReference>
<gene>
    <name evidence="2" type="ORF">SAMN05444362_1213</name>
</gene>
<evidence type="ECO:0000313" key="3">
    <source>
        <dbReference type="Proteomes" id="UP000184480"/>
    </source>
</evidence>
<sequence>MANIFSRISSRKSERTQEELTMQYKRQLMEALSIDKLNDAWQIAKKEVEEEEAQKEESEHKRLSLAVK</sequence>
<reference evidence="3" key="1">
    <citation type="submission" date="2016-11" db="EMBL/GenBank/DDBJ databases">
        <authorList>
            <person name="Varghese N."/>
            <person name="Submissions S."/>
        </authorList>
    </citation>
    <scope>NUCLEOTIDE SEQUENCE [LARGE SCALE GENOMIC DNA]</scope>
    <source>
        <strain evidence="3">DSM 27370</strain>
    </source>
</reference>
<dbReference type="AlphaFoldDB" id="A0A1M5ITD6"/>
<evidence type="ECO:0000313" key="2">
    <source>
        <dbReference type="EMBL" id="SHG31230.1"/>
    </source>
</evidence>
<protein>
    <submittedName>
        <fullName evidence="2">Uncharacterized protein</fullName>
    </submittedName>
</protein>